<accession>A0A9D2RY92</accession>
<organism evidence="1 2">
    <name type="scientific">Candidatus Acutalibacter ornithocaccae</name>
    <dbReference type="NCBI Taxonomy" id="2838416"/>
    <lineage>
        <taxon>Bacteria</taxon>
        <taxon>Bacillati</taxon>
        <taxon>Bacillota</taxon>
        <taxon>Clostridia</taxon>
        <taxon>Eubacteriales</taxon>
        <taxon>Acutalibacteraceae</taxon>
        <taxon>Acutalibacter</taxon>
    </lineage>
</organism>
<reference evidence="1" key="1">
    <citation type="journal article" date="2021" name="PeerJ">
        <title>Extensive microbial diversity within the chicken gut microbiome revealed by metagenomics and culture.</title>
        <authorList>
            <person name="Gilroy R."/>
            <person name="Ravi A."/>
            <person name="Getino M."/>
            <person name="Pursley I."/>
            <person name="Horton D.L."/>
            <person name="Alikhan N.F."/>
            <person name="Baker D."/>
            <person name="Gharbi K."/>
            <person name="Hall N."/>
            <person name="Watson M."/>
            <person name="Adriaenssens E.M."/>
            <person name="Foster-Nyarko E."/>
            <person name="Jarju S."/>
            <person name="Secka A."/>
            <person name="Antonio M."/>
            <person name="Oren A."/>
            <person name="Chaudhuri R.R."/>
            <person name="La Ragione R."/>
            <person name="Hildebrand F."/>
            <person name="Pallen M.J."/>
        </authorList>
    </citation>
    <scope>NUCLEOTIDE SEQUENCE</scope>
    <source>
        <strain evidence="1">ChiBcolR8-3208</strain>
    </source>
</reference>
<dbReference type="Proteomes" id="UP000824214">
    <property type="component" value="Unassembled WGS sequence"/>
</dbReference>
<dbReference type="EMBL" id="DWXZ01000074">
    <property type="protein sequence ID" value="HJB37202.1"/>
    <property type="molecule type" value="Genomic_DNA"/>
</dbReference>
<name>A0A9D2RY92_9FIRM</name>
<evidence type="ECO:0000313" key="2">
    <source>
        <dbReference type="Proteomes" id="UP000824214"/>
    </source>
</evidence>
<proteinExistence type="predicted"/>
<protein>
    <submittedName>
        <fullName evidence="1">Uncharacterized protein</fullName>
    </submittedName>
</protein>
<feature type="non-terminal residue" evidence="1">
    <location>
        <position position="1"/>
    </location>
</feature>
<gene>
    <name evidence="1" type="ORF">H9942_03940</name>
</gene>
<dbReference type="AlphaFoldDB" id="A0A9D2RY92"/>
<comment type="caution">
    <text evidence="1">The sequence shown here is derived from an EMBL/GenBank/DDBJ whole genome shotgun (WGS) entry which is preliminary data.</text>
</comment>
<reference evidence="1" key="2">
    <citation type="submission" date="2021-04" db="EMBL/GenBank/DDBJ databases">
        <authorList>
            <person name="Gilroy R."/>
        </authorList>
    </citation>
    <scope>NUCLEOTIDE SEQUENCE</scope>
    <source>
        <strain evidence="1">ChiBcolR8-3208</strain>
    </source>
</reference>
<evidence type="ECO:0000313" key="1">
    <source>
        <dbReference type="EMBL" id="HJB37202.1"/>
    </source>
</evidence>
<sequence>AHLAETLSSHFHEMLSICLEILADDTWLMRFPGGAAAREVLAGVCARPEGVAGFAQVSRKSQGVFQAWAELLMKLDESQIERDVFQEHFWKWVETTDNYHFHIHTDQTYDSSDLSFLGNLAGLYRDDPKFARRLLHIWEKKTIPYYGWKSQRQGFQYWFQFLGLLLWRIGEGVYQDKKDDSLLLQTLEWINDGVPSMLCGNEYNLLVCNIFCPMVSLPPEANELLKKIVQKLDQPLLLCSTAKAYLSSRFSAQPVLTALKMRVKLFQRFCNFDLTDVLQELQEKEKVEALNPGPH</sequence>